<dbReference type="NCBIfam" id="NF033545">
    <property type="entry name" value="transpos_IS630"/>
    <property type="match status" value="1"/>
</dbReference>
<dbReference type="Pfam" id="PF13358">
    <property type="entry name" value="DDE_3"/>
    <property type="match status" value="1"/>
</dbReference>
<evidence type="ECO:0000259" key="2">
    <source>
        <dbReference type="Pfam" id="PF13592"/>
    </source>
</evidence>
<dbReference type="AlphaFoldDB" id="A0A2W4RIE8"/>
<accession>A0A2W4RIE8</accession>
<proteinExistence type="predicted"/>
<dbReference type="InterPro" id="IPR009057">
    <property type="entry name" value="Homeodomain-like_sf"/>
</dbReference>
<reference evidence="3 4" key="1">
    <citation type="journal article" date="2018" name="Aquat. Microb. Ecol.">
        <title>Gammaproteobacterial methanotrophs dominate.</title>
        <authorList>
            <person name="Rissanen A.J."/>
            <person name="Saarenheimo J."/>
            <person name="Tiirola M."/>
            <person name="Peura S."/>
            <person name="Aalto S.L."/>
            <person name="Karvinen A."/>
            <person name="Nykanen H."/>
        </authorList>
    </citation>
    <scope>NUCLEOTIDE SEQUENCE [LARGE SCALE GENOMIC DNA]</scope>
    <source>
        <strain evidence="3">AMbin10</strain>
    </source>
</reference>
<dbReference type="InterPro" id="IPR025959">
    <property type="entry name" value="Winged_HTH_dom"/>
</dbReference>
<dbReference type="Pfam" id="PF13592">
    <property type="entry name" value="HTH_33"/>
    <property type="match status" value="1"/>
</dbReference>
<dbReference type="Gene3D" id="3.30.420.10">
    <property type="entry name" value="Ribonuclease H-like superfamily/Ribonuclease H"/>
    <property type="match status" value="1"/>
</dbReference>
<protein>
    <submittedName>
        <fullName evidence="3">IS630 family transposase</fullName>
    </submittedName>
</protein>
<feature type="domain" description="Winged helix-turn helix" evidence="2">
    <location>
        <begin position="79"/>
        <end position="114"/>
    </location>
</feature>
<name>A0A2W4RIE8_9GAMM</name>
<dbReference type="InterPro" id="IPR038717">
    <property type="entry name" value="Tc1-like_DDE_dom"/>
</dbReference>
<organism evidence="3 4">
    <name type="scientific">Candidatus Methylumidiphilus alinenensis</name>
    <dbReference type="NCBI Taxonomy" id="2202197"/>
    <lineage>
        <taxon>Bacteria</taxon>
        <taxon>Pseudomonadati</taxon>
        <taxon>Pseudomonadota</taxon>
        <taxon>Gammaproteobacteria</taxon>
        <taxon>Methylococcales</taxon>
        <taxon>Candidatus Methylumidiphilus</taxon>
    </lineage>
</organism>
<dbReference type="EMBL" id="QJPH01000182">
    <property type="protein sequence ID" value="PZN83612.1"/>
    <property type="molecule type" value="Genomic_DNA"/>
</dbReference>
<dbReference type="SUPFAM" id="SSF46689">
    <property type="entry name" value="Homeodomain-like"/>
    <property type="match status" value="1"/>
</dbReference>
<dbReference type="Proteomes" id="UP000249396">
    <property type="component" value="Unassembled WGS sequence"/>
</dbReference>
<dbReference type="Pfam" id="PF13384">
    <property type="entry name" value="HTH_23"/>
    <property type="match status" value="1"/>
</dbReference>
<dbReference type="SUPFAM" id="SSF53098">
    <property type="entry name" value="Ribonuclease H-like"/>
    <property type="match status" value="1"/>
</dbReference>
<evidence type="ECO:0000313" key="3">
    <source>
        <dbReference type="EMBL" id="PZN83612.1"/>
    </source>
</evidence>
<dbReference type="PANTHER" id="PTHR46564:SF1">
    <property type="entry name" value="TRANSPOSASE"/>
    <property type="match status" value="1"/>
</dbReference>
<evidence type="ECO:0000259" key="1">
    <source>
        <dbReference type="Pfam" id="PF13358"/>
    </source>
</evidence>
<dbReference type="InterPro" id="IPR047655">
    <property type="entry name" value="Transpos_IS630-like"/>
</dbReference>
<dbReference type="InterPro" id="IPR036397">
    <property type="entry name" value="RNaseH_sf"/>
</dbReference>
<dbReference type="GO" id="GO:0003676">
    <property type="term" value="F:nucleic acid binding"/>
    <property type="evidence" value="ECO:0007669"/>
    <property type="project" value="InterPro"/>
</dbReference>
<evidence type="ECO:0000313" key="4">
    <source>
        <dbReference type="Proteomes" id="UP000249396"/>
    </source>
</evidence>
<dbReference type="InterPro" id="IPR012337">
    <property type="entry name" value="RNaseH-like_sf"/>
</dbReference>
<dbReference type="PANTHER" id="PTHR46564">
    <property type="entry name" value="TRANSPOSASE"/>
    <property type="match status" value="1"/>
</dbReference>
<feature type="domain" description="Tc1-like transposase DDE" evidence="1">
    <location>
        <begin position="147"/>
        <end position="286"/>
    </location>
</feature>
<comment type="caution">
    <text evidence="3">The sequence shown here is derived from an EMBL/GenBank/DDBJ whole genome shotgun (WGS) entry which is preliminary data.</text>
</comment>
<gene>
    <name evidence="3" type="ORF">DM484_04030</name>
</gene>
<sequence length="317" mass="35435">MNALSKDLRQRILNYALNHSVRQTARAFHVSPNTVQQIKKLFYETGGIEPRPSKPVHAHAVSPEGELYLKALLLEEVDLTLERLCELYWQAYGVRVGVATMHLTLKRMGLSYKKKTFHDPKKNDEGAEGIKVSYACQLEGVAPEDSIYLDETGSSLNLSLGYGRSPKGERVNDEKPTAPGQTISTAAVLTEHGIEAECLYFGTLTAKRFIAYLDVYVLALLVGGKLLIMDNHPVHCAKAVKRFLEDHNVSFAFLPAYSPELNPIEEAFSKIKHYIRKCKHRTEETLFDAIGNAIATITEDDVIGYINHAEEYLQVTG</sequence>